<feature type="region of interest" description="Disordered" evidence="1">
    <location>
        <begin position="146"/>
        <end position="168"/>
    </location>
</feature>
<organism evidence="2">
    <name type="scientific">Microviridae sp. ctUTL4</name>
    <dbReference type="NCBI Taxonomy" id="2827643"/>
    <lineage>
        <taxon>Viruses</taxon>
        <taxon>Monodnaviria</taxon>
        <taxon>Sangervirae</taxon>
        <taxon>Phixviricota</taxon>
        <taxon>Malgrandaviricetes</taxon>
        <taxon>Petitvirales</taxon>
        <taxon>Microviridae</taxon>
    </lineage>
</organism>
<protein>
    <submittedName>
        <fullName evidence="2">Uncharacterized protein</fullName>
    </submittedName>
</protein>
<evidence type="ECO:0000313" key="2">
    <source>
        <dbReference type="EMBL" id="DAF45890.1"/>
    </source>
</evidence>
<dbReference type="EMBL" id="BK032521">
    <property type="protein sequence ID" value="DAF45890.1"/>
    <property type="molecule type" value="Genomic_DNA"/>
</dbReference>
<proteinExistence type="predicted"/>
<sequence length="168" mass="18371">MSKNKLTFGRGFREISTPVKLSLFPSQAPKEIAPEIDVVENFRFETVKCDPPAVRVRSDISMLFHAADTAKRLGPSTFQRLVEVKRPKSSSFQDQLDSLNLSDDDLLSMVKSRHIQSVSEILDWSAHITELAKDLESEALKIAADEQVSNISGDDSGGSSGSSSSAQS</sequence>
<evidence type="ECO:0000256" key="1">
    <source>
        <dbReference type="SAM" id="MobiDB-lite"/>
    </source>
</evidence>
<reference evidence="2" key="1">
    <citation type="journal article" date="2021" name="Proc. Natl. Acad. Sci. U.S.A.">
        <title>A Catalog of Tens of Thousands of Viruses from Human Metagenomes Reveals Hidden Associations with Chronic Diseases.</title>
        <authorList>
            <person name="Tisza M.J."/>
            <person name="Buck C.B."/>
        </authorList>
    </citation>
    <scope>NUCLEOTIDE SEQUENCE</scope>
    <source>
        <strain evidence="2">CtUTL4</strain>
    </source>
</reference>
<accession>A0A8S5S5A6</accession>
<name>A0A8S5S5A6_9VIRU</name>